<feature type="compositionally biased region" description="Low complexity" evidence="1">
    <location>
        <begin position="355"/>
        <end position="378"/>
    </location>
</feature>
<dbReference type="InterPro" id="IPR045569">
    <property type="entry name" value="Metalloprtase-TldD/E_C"/>
</dbReference>
<reference evidence="4" key="1">
    <citation type="submission" date="2016-06" db="EMBL/GenBank/DDBJ databases">
        <authorList>
            <person name="Varghese N."/>
            <person name="Submissions Spin"/>
        </authorList>
    </citation>
    <scope>NUCLEOTIDE SEQUENCE [LARGE SCALE GENOMIC DNA]</scope>
    <source>
        <strain evidence="4">DSM 45431</strain>
    </source>
</reference>
<dbReference type="STRING" id="568872.GA0070624_6711"/>
<dbReference type="GO" id="GO:0006508">
    <property type="term" value="P:proteolysis"/>
    <property type="evidence" value="ECO:0007669"/>
    <property type="project" value="UniProtKB-KW"/>
</dbReference>
<gene>
    <name evidence="3" type="ORF">GA0070624_6711</name>
</gene>
<sequence length="499" mass="51296">MTGSGGREGRDGDMTELEIAGQVVELVRRLAGPDAQAEAVVSRTDLALTRFANSFIHQNVAESSVAVRLRVHVEGRTAAGGGSLVDTDGLRALVERTLTAARLCPPDPAWPGLTPPSPVPPSAVFDESTAHAEPDERAARVRAFVDAVGGLEAAGYCRTSYRSGAFANSAGHSAQGRTAEAAMDGIARTGGSDGVARRCADRLADLDGGALGARAAAKARAAADPVELPPGRYEVVLEPAAVADLLQNLAWYGFNGKRYAERQSFAELGAAQFDPSVTLVDDPLHGSALPYDLEGTHRHPLTLVDAGTTMAVAHDRRSGAEVGVASTGHGMVGASTFGPIPHNLRLLPAAAHTVGGDSPAPVGGAADGPAPGEGAAPSGPGGGASTAGAVADPDTAALVAGVKRGLLVSDFWYTRVLDPKSLVITGLTRNGVWLVEDGVPTRAVRDFRFTEAYPRALGPGAVLGVGRRAVRQPDRVDGVWWEPPPLRLAAWNFTGGASG</sequence>
<proteinExistence type="predicted"/>
<evidence type="ECO:0000256" key="1">
    <source>
        <dbReference type="SAM" id="MobiDB-lite"/>
    </source>
</evidence>
<keyword evidence="3" id="KW-0378">Hydrolase</keyword>
<dbReference type="EMBL" id="FMHV01000002">
    <property type="protein sequence ID" value="SCL39850.1"/>
    <property type="molecule type" value="Genomic_DNA"/>
</dbReference>
<accession>A0A1C6TDF1</accession>
<organism evidence="3 4">
    <name type="scientific">Micromonospora rhizosphaerae</name>
    <dbReference type="NCBI Taxonomy" id="568872"/>
    <lineage>
        <taxon>Bacteria</taxon>
        <taxon>Bacillati</taxon>
        <taxon>Actinomycetota</taxon>
        <taxon>Actinomycetes</taxon>
        <taxon>Micromonosporales</taxon>
        <taxon>Micromonosporaceae</taxon>
        <taxon>Micromonospora</taxon>
    </lineage>
</organism>
<feature type="region of interest" description="Disordered" evidence="1">
    <location>
        <begin position="355"/>
        <end position="388"/>
    </location>
</feature>
<name>A0A1C6TDF1_9ACTN</name>
<evidence type="ECO:0000259" key="2">
    <source>
        <dbReference type="Pfam" id="PF19289"/>
    </source>
</evidence>
<keyword evidence="3" id="KW-0645">Protease</keyword>
<evidence type="ECO:0000313" key="3">
    <source>
        <dbReference type="EMBL" id="SCL39850.1"/>
    </source>
</evidence>
<dbReference type="SUPFAM" id="SSF111283">
    <property type="entry name" value="Putative modulator of DNA gyrase, PmbA/TldD"/>
    <property type="match status" value="1"/>
</dbReference>
<evidence type="ECO:0000313" key="4">
    <source>
        <dbReference type="Proteomes" id="UP000199413"/>
    </source>
</evidence>
<protein>
    <submittedName>
        <fullName evidence="3">Predicted Zn-dependent protease or its inactivated homolog</fullName>
    </submittedName>
</protein>
<dbReference type="PANTHER" id="PTHR43666:SF1">
    <property type="entry name" value="CONSERVED PROTEIN"/>
    <property type="match status" value="1"/>
</dbReference>
<dbReference type="GO" id="GO:0008237">
    <property type="term" value="F:metallopeptidase activity"/>
    <property type="evidence" value="ECO:0007669"/>
    <property type="project" value="InterPro"/>
</dbReference>
<dbReference type="AlphaFoldDB" id="A0A1C6TDF1"/>
<feature type="domain" description="Metalloprotease TldD/E C-terminal" evidence="2">
    <location>
        <begin position="230"/>
        <end position="348"/>
    </location>
</feature>
<dbReference type="Gene3D" id="3.30.2290.10">
    <property type="entry name" value="PmbA/TldD superfamily"/>
    <property type="match status" value="1"/>
</dbReference>
<dbReference type="Proteomes" id="UP000199413">
    <property type="component" value="Unassembled WGS sequence"/>
</dbReference>
<keyword evidence="4" id="KW-1185">Reference proteome</keyword>
<dbReference type="InterPro" id="IPR035068">
    <property type="entry name" value="TldD/PmbA_N"/>
</dbReference>
<dbReference type="PANTHER" id="PTHR43666">
    <property type="entry name" value="TLDD PROTEIN"/>
    <property type="match status" value="1"/>
</dbReference>
<dbReference type="Pfam" id="PF19289">
    <property type="entry name" value="PmbA_TldD_3rd"/>
    <property type="match status" value="1"/>
</dbReference>
<dbReference type="InterPro" id="IPR036059">
    <property type="entry name" value="TldD/PmbA_sf"/>
</dbReference>